<sequence length="342" mass="36166">MRLPRPSRRGLMLGAAGLATLGGLSACGRTEAPVDEAGRVRLRLAAGGPVSAAHGGFYQAIASGAYERRGLNVEILTGAAGENLPGLLAASAVELALAGDSFTPMRLIADRAPVKAVAAFLQKDPVALMARPDQPLEALSALRDRPILMSAADQAGFWRWLRARFELSADQARTGTDEENLQALREDPKAVLVGRLTAGDPGEVARAVGFEPRVLLPADDGYPSYSGLVVAPNAFARDNARALRDFIAASVEGWRDYVHGEGGKGDALIRQADKTMTQRRLDAARAALRSGAVVDGGDAALYGLGTMTPDRWQAFAEQTEGAYASAPDWREAFTTQYLPGRG</sequence>
<dbReference type="InterPro" id="IPR027939">
    <property type="entry name" value="NMT1/THI5"/>
</dbReference>
<keyword evidence="3" id="KW-1185">Reference proteome</keyword>
<comment type="caution">
    <text evidence="2">The sequence shown here is derived from an EMBL/GenBank/DDBJ whole genome shotgun (WGS) entry which is preliminary data.</text>
</comment>
<dbReference type="SUPFAM" id="SSF53850">
    <property type="entry name" value="Periplasmic binding protein-like II"/>
    <property type="match status" value="1"/>
</dbReference>
<dbReference type="Proteomes" id="UP001549313">
    <property type="component" value="Unassembled WGS sequence"/>
</dbReference>
<gene>
    <name evidence="2" type="ORF">ABIE19_000728</name>
</gene>
<dbReference type="PROSITE" id="PS51318">
    <property type="entry name" value="TAT"/>
    <property type="match status" value="1"/>
</dbReference>
<organism evidence="2 3">
    <name type="scientific">Brevundimonas faecalis</name>
    <dbReference type="NCBI Taxonomy" id="947378"/>
    <lineage>
        <taxon>Bacteria</taxon>
        <taxon>Pseudomonadati</taxon>
        <taxon>Pseudomonadota</taxon>
        <taxon>Alphaproteobacteria</taxon>
        <taxon>Caulobacterales</taxon>
        <taxon>Caulobacteraceae</taxon>
        <taxon>Brevundimonas</taxon>
    </lineage>
</organism>
<name>A0ABV2R8A3_9CAUL</name>
<dbReference type="InterPro" id="IPR006311">
    <property type="entry name" value="TAT_signal"/>
</dbReference>
<dbReference type="PANTHER" id="PTHR31528:SF3">
    <property type="entry name" value="THIAMINE BIOSYNTHESIS PROTEIN HI_0357-RELATED"/>
    <property type="match status" value="1"/>
</dbReference>
<dbReference type="PROSITE" id="PS51257">
    <property type="entry name" value="PROKAR_LIPOPROTEIN"/>
    <property type="match status" value="1"/>
</dbReference>
<evidence type="ECO:0000259" key="1">
    <source>
        <dbReference type="Pfam" id="PF09084"/>
    </source>
</evidence>
<proteinExistence type="predicted"/>
<feature type="domain" description="SsuA/THI5-like" evidence="1">
    <location>
        <begin position="53"/>
        <end position="257"/>
    </location>
</feature>
<dbReference type="Gene3D" id="3.40.190.10">
    <property type="entry name" value="Periplasmic binding protein-like II"/>
    <property type="match status" value="2"/>
</dbReference>
<accession>A0ABV2R8A3</accession>
<dbReference type="Pfam" id="PF09084">
    <property type="entry name" value="NMT1"/>
    <property type="match status" value="1"/>
</dbReference>
<protein>
    <submittedName>
        <fullName evidence="2">NitT/TauT family transport system substrate-binding protein</fullName>
    </submittedName>
</protein>
<reference evidence="2 3" key="1">
    <citation type="submission" date="2024-06" db="EMBL/GenBank/DDBJ databases">
        <title>Sorghum-associated microbial communities from plants grown in Nebraska, USA.</title>
        <authorList>
            <person name="Schachtman D."/>
        </authorList>
    </citation>
    <scope>NUCLEOTIDE SEQUENCE [LARGE SCALE GENOMIC DNA]</scope>
    <source>
        <strain evidence="2 3">2814</strain>
    </source>
</reference>
<dbReference type="RefSeq" id="WP_354087757.1">
    <property type="nucleotide sequence ID" value="NZ_JBEPTF010000001.1"/>
</dbReference>
<dbReference type="EMBL" id="JBEPTF010000001">
    <property type="protein sequence ID" value="MET4682819.1"/>
    <property type="molecule type" value="Genomic_DNA"/>
</dbReference>
<dbReference type="PANTHER" id="PTHR31528">
    <property type="entry name" value="4-AMINO-5-HYDROXYMETHYL-2-METHYLPYRIMIDINE PHOSPHATE SYNTHASE THI11-RELATED"/>
    <property type="match status" value="1"/>
</dbReference>
<evidence type="ECO:0000313" key="3">
    <source>
        <dbReference type="Proteomes" id="UP001549313"/>
    </source>
</evidence>
<evidence type="ECO:0000313" key="2">
    <source>
        <dbReference type="EMBL" id="MET4682819.1"/>
    </source>
</evidence>
<dbReference type="InterPro" id="IPR015168">
    <property type="entry name" value="SsuA/THI5"/>
</dbReference>